<dbReference type="InterPro" id="IPR014729">
    <property type="entry name" value="Rossmann-like_a/b/a_fold"/>
</dbReference>
<accession>A0A2J6RKX1</accession>
<name>A0A2J6RKX1_HYAVF</name>
<evidence type="ECO:0000256" key="4">
    <source>
        <dbReference type="ARBA" id="ARBA00022598"/>
    </source>
</evidence>
<keyword evidence="7 11" id="KW-0648">Protein biosynthesis</keyword>
<dbReference type="SUPFAM" id="SSF52374">
    <property type="entry name" value="Nucleotidylyl transferase"/>
    <property type="match status" value="1"/>
</dbReference>
<evidence type="ECO:0000313" key="13">
    <source>
        <dbReference type="EMBL" id="PMD39139.1"/>
    </source>
</evidence>
<dbReference type="GO" id="GO:0005739">
    <property type="term" value="C:mitochondrion"/>
    <property type="evidence" value="ECO:0007669"/>
    <property type="project" value="UniProtKB-SubCell"/>
</dbReference>
<dbReference type="InterPro" id="IPR000924">
    <property type="entry name" value="Glu/Gln-tRNA-synth"/>
</dbReference>
<dbReference type="GO" id="GO:0004818">
    <property type="term" value="F:glutamate-tRNA ligase activity"/>
    <property type="evidence" value="ECO:0007669"/>
    <property type="project" value="UniProtKB-EC"/>
</dbReference>
<dbReference type="Proteomes" id="UP000235786">
    <property type="component" value="Unassembled WGS sequence"/>
</dbReference>
<dbReference type="PANTHER" id="PTHR43311:SF2">
    <property type="entry name" value="GLUTAMATE--TRNA LIGASE, MITOCHONDRIAL-RELATED"/>
    <property type="match status" value="1"/>
</dbReference>
<dbReference type="InterPro" id="IPR049940">
    <property type="entry name" value="GluQ/Sye"/>
</dbReference>
<comment type="subcellular location">
    <subcellularLocation>
        <location evidence="1">Mitochondrion</location>
    </subcellularLocation>
</comment>
<keyword evidence="14" id="KW-1185">Reference proteome</keyword>
<dbReference type="FunFam" id="3.40.50.620:FF:000045">
    <property type="entry name" value="Glutamate--tRNA ligase, mitochondrial"/>
    <property type="match status" value="1"/>
</dbReference>
<organism evidence="13 14">
    <name type="scientific">Hyaloscypha variabilis (strain UAMH 11265 / GT02V1 / F)</name>
    <name type="common">Meliniomyces variabilis</name>
    <dbReference type="NCBI Taxonomy" id="1149755"/>
    <lineage>
        <taxon>Eukaryota</taxon>
        <taxon>Fungi</taxon>
        <taxon>Dikarya</taxon>
        <taxon>Ascomycota</taxon>
        <taxon>Pezizomycotina</taxon>
        <taxon>Leotiomycetes</taxon>
        <taxon>Helotiales</taxon>
        <taxon>Hyaloscyphaceae</taxon>
        <taxon>Hyaloscypha</taxon>
        <taxon>Hyaloscypha variabilis</taxon>
    </lineage>
</organism>
<proteinExistence type="inferred from homology"/>
<keyword evidence="8 11" id="KW-0030">Aminoacyl-tRNA synthetase</keyword>
<evidence type="ECO:0000256" key="2">
    <source>
        <dbReference type="ARBA" id="ARBA00007894"/>
    </source>
</evidence>
<dbReference type="STRING" id="1149755.A0A2J6RKX1"/>
<evidence type="ECO:0000256" key="9">
    <source>
        <dbReference type="ARBA" id="ARBA00030865"/>
    </source>
</evidence>
<dbReference type="InterPro" id="IPR033910">
    <property type="entry name" value="GluRS_core"/>
</dbReference>
<keyword evidence="4 11" id="KW-0436">Ligase</keyword>
<evidence type="ECO:0000256" key="8">
    <source>
        <dbReference type="ARBA" id="ARBA00023146"/>
    </source>
</evidence>
<dbReference type="Gene3D" id="3.40.50.620">
    <property type="entry name" value="HUPs"/>
    <property type="match status" value="1"/>
</dbReference>
<comment type="similarity">
    <text evidence="2">Belongs to the class-I aminoacyl-tRNA synthetase family. Glutamate--tRNA ligase type 1 subfamily.</text>
</comment>
<dbReference type="HAMAP" id="MF_00022">
    <property type="entry name" value="Glu_tRNA_synth_type1"/>
    <property type="match status" value="1"/>
</dbReference>
<evidence type="ECO:0000313" key="14">
    <source>
        <dbReference type="Proteomes" id="UP000235786"/>
    </source>
</evidence>
<keyword evidence="6 11" id="KW-0067">ATP-binding</keyword>
<dbReference type="PANTHER" id="PTHR43311">
    <property type="entry name" value="GLUTAMATE--TRNA LIGASE"/>
    <property type="match status" value="1"/>
</dbReference>
<feature type="domain" description="Glutamyl/glutaminyl-tRNA synthetase class Ib catalytic" evidence="12">
    <location>
        <begin position="51"/>
        <end position="363"/>
    </location>
</feature>
<sequence>MKLLLSVASRARSYPLICHSCRGIKHATVPSHEARTYSQASQQLRYGGPARTRFAPSPTGYLHLGSLRTALFNYLVAKATGGQFLLRIEDTDQKRTIPDAEERLYEDLRWAGLDWDEGPGVGGPYGPYKQSERTALYRDHAEKLLHTGNAYRCFCTPERLHTLAEYQSKLGLPADYDRTCAHIPKEESDDRVAKGEAHVVRLKVPDEKNSLVFRDLVYGLIRPKNTAKRDQKAQSSALTLFDDPVLLKSDGFPTYHLANVVDDHLMRITHVIRGSEWISSTPKHLAMYQAFGWEPPAFAHVGLLLDKDRQKLSKRTGSIDISEWRNQGIFPETLTNFVALLGWSHNARSDIMSMEDLISNASMKYTRGDTVIGFEKLWFLQKRHATRYASAQAESPYDQKPSHSLLELAVKPIVALLESPSGDAEYSFYRSIPPAEYRESIVQRLVFADAQNYTNPANFIQRNEYFFTPPSVEVLSATVPPLKLHHLPLQYLNSVSSSTITELCQTLMEISDNLWVGDFLRTKVAEMISMGMHRTMEDSEGKITSDEEIERGLEKSWVKLIHQYLRWALVGGRPGPDSVLTMELLGMEETGKRLTTAAKVLKGARGVSFDGEKAIV</sequence>
<dbReference type="InterPro" id="IPR020058">
    <property type="entry name" value="Glu/Gln-tRNA-synth_Ib_cat-dom"/>
</dbReference>
<evidence type="ECO:0000256" key="11">
    <source>
        <dbReference type="RuleBase" id="RU363037"/>
    </source>
</evidence>
<dbReference type="Pfam" id="PF00749">
    <property type="entry name" value="tRNA-synt_1c"/>
    <property type="match status" value="1"/>
</dbReference>
<dbReference type="AlphaFoldDB" id="A0A2J6RKX1"/>
<dbReference type="EMBL" id="KZ613947">
    <property type="protein sequence ID" value="PMD39139.1"/>
    <property type="molecule type" value="Genomic_DNA"/>
</dbReference>
<dbReference type="SUPFAM" id="SSF48163">
    <property type="entry name" value="An anticodon-binding domain of class I aminoacyl-tRNA synthetases"/>
    <property type="match status" value="1"/>
</dbReference>
<dbReference type="GO" id="GO:0006424">
    <property type="term" value="P:glutamyl-tRNA aminoacylation"/>
    <property type="evidence" value="ECO:0007669"/>
    <property type="project" value="InterPro"/>
</dbReference>
<dbReference type="EC" id="6.1.1.17" evidence="3"/>
<evidence type="ECO:0000256" key="5">
    <source>
        <dbReference type="ARBA" id="ARBA00022741"/>
    </source>
</evidence>
<dbReference type="GO" id="GO:0005524">
    <property type="term" value="F:ATP binding"/>
    <property type="evidence" value="ECO:0007669"/>
    <property type="project" value="UniProtKB-KW"/>
</dbReference>
<gene>
    <name evidence="13" type="ORF">L207DRAFT_584524</name>
</gene>
<dbReference type="PRINTS" id="PR00987">
    <property type="entry name" value="TRNASYNTHGLU"/>
</dbReference>
<dbReference type="CDD" id="cd00808">
    <property type="entry name" value="GluRS_core"/>
    <property type="match status" value="1"/>
</dbReference>
<dbReference type="InterPro" id="IPR004527">
    <property type="entry name" value="Glu-tRNA-ligase_bac/mito"/>
</dbReference>
<dbReference type="NCBIfam" id="TIGR00464">
    <property type="entry name" value="gltX_bact"/>
    <property type="match status" value="1"/>
</dbReference>
<evidence type="ECO:0000256" key="1">
    <source>
        <dbReference type="ARBA" id="ARBA00004173"/>
    </source>
</evidence>
<evidence type="ECO:0000256" key="3">
    <source>
        <dbReference type="ARBA" id="ARBA00012835"/>
    </source>
</evidence>
<evidence type="ECO:0000259" key="12">
    <source>
        <dbReference type="Pfam" id="PF00749"/>
    </source>
</evidence>
<reference evidence="13 14" key="1">
    <citation type="submission" date="2016-04" db="EMBL/GenBank/DDBJ databases">
        <title>A degradative enzymes factory behind the ericoid mycorrhizal symbiosis.</title>
        <authorList>
            <consortium name="DOE Joint Genome Institute"/>
            <person name="Martino E."/>
            <person name="Morin E."/>
            <person name="Grelet G."/>
            <person name="Kuo A."/>
            <person name="Kohler A."/>
            <person name="Daghino S."/>
            <person name="Barry K."/>
            <person name="Choi C."/>
            <person name="Cichocki N."/>
            <person name="Clum A."/>
            <person name="Copeland A."/>
            <person name="Hainaut M."/>
            <person name="Haridas S."/>
            <person name="Labutti K."/>
            <person name="Lindquist E."/>
            <person name="Lipzen A."/>
            <person name="Khouja H.-R."/>
            <person name="Murat C."/>
            <person name="Ohm R."/>
            <person name="Olson A."/>
            <person name="Spatafora J."/>
            <person name="Veneault-Fourrey C."/>
            <person name="Henrissat B."/>
            <person name="Grigoriev I."/>
            <person name="Martin F."/>
            <person name="Perotto S."/>
        </authorList>
    </citation>
    <scope>NUCLEOTIDE SEQUENCE [LARGE SCALE GENOMIC DNA]</scope>
    <source>
        <strain evidence="13 14">F</strain>
    </source>
</reference>
<dbReference type="InterPro" id="IPR020751">
    <property type="entry name" value="aa-tRNA-synth_I_codon-bd_sub2"/>
</dbReference>
<keyword evidence="5 11" id="KW-0547">Nucleotide-binding</keyword>
<evidence type="ECO:0000256" key="6">
    <source>
        <dbReference type="ARBA" id="ARBA00022840"/>
    </source>
</evidence>
<dbReference type="GO" id="GO:0000049">
    <property type="term" value="F:tRNA binding"/>
    <property type="evidence" value="ECO:0007669"/>
    <property type="project" value="InterPro"/>
</dbReference>
<evidence type="ECO:0000256" key="7">
    <source>
        <dbReference type="ARBA" id="ARBA00022917"/>
    </source>
</evidence>
<dbReference type="InterPro" id="IPR008925">
    <property type="entry name" value="aa_tRNA-synth_I_cd-bd_sf"/>
</dbReference>
<protein>
    <recommendedName>
        <fullName evidence="10">Glutamate--tRNA ligase, mitochondrial</fullName>
        <ecNumber evidence="3">6.1.1.17</ecNumber>
    </recommendedName>
    <alternativeName>
        <fullName evidence="9">Glutamyl-tRNA synthetase</fullName>
    </alternativeName>
</protein>
<dbReference type="Gene3D" id="1.10.10.350">
    <property type="match status" value="1"/>
</dbReference>
<dbReference type="OrthoDB" id="428822at2759"/>
<evidence type="ECO:0000256" key="10">
    <source>
        <dbReference type="ARBA" id="ARBA00072917"/>
    </source>
</evidence>
<dbReference type="GO" id="GO:0008270">
    <property type="term" value="F:zinc ion binding"/>
    <property type="evidence" value="ECO:0007669"/>
    <property type="project" value="InterPro"/>
</dbReference>